<evidence type="ECO:0000313" key="2">
    <source>
        <dbReference type="EMBL" id="MEI9401976.1"/>
    </source>
</evidence>
<dbReference type="EMBL" id="JAPYKO010000003">
    <property type="protein sequence ID" value="MEI9401976.1"/>
    <property type="molecule type" value="Genomic_DNA"/>
</dbReference>
<gene>
    <name evidence="2" type="ORF">O7A05_07295</name>
</gene>
<dbReference type="PIRSF" id="PIRSF022536">
    <property type="entry name" value="A612L_SET"/>
    <property type="match status" value="1"/>
</dbReference>
<evidence type="ECO:0000313" key="3">
    <source>
        <dbReference type="Proteomes" id="UP001366503"/>
    </source>
</evidence>
<dbReference type="PROSITE" id="PS50280">
    <property type="entry name" value="SET"/>
    <property type="match status" value="1"/>
</dbReference>
<dbReference type="RefSeq" id="WP_337092296.1">
    <property type="nucleotide sequence ID" value="NZ_JAPYKO010000003.1"/>
</dbReference>
<dbReference type="Proteomes" id="UP001366503">
    <property type="component" value="Unassembled WGS sequence"/>
</dbReference>
<dbReference type="InterPro" id="IPR046341">
    <property type="entry name" value="SET_dom_sf"/>
</dbReference>
<dbReference type="InterPro" id="IPR009207">
    <property type="entry name" value="SET7_MeTrfase"/>
</dbReference>
<sequence length="139" mass="15725">MRDKLFDRDNSVYIKQVEGKGRGLFAGVPFKAGDLIDRAPTWGFDYEAVNLLKQTGLLEFYFVRHNQRQGAELVAGYVVFGFMSIANHSLNPNAKTIWNDGNVGAGASMMAVKDIKVDEEITQRYNNIVDYPRTIKFIE</sequence>
<protein>
    <submittedName>
        <fullName evidence="2">SET domain-containing protein-lysine N-methyltransferase</fullName>
    </submittedName>
</protein>
<dbReference type="InterPro" id="IPR001214">
    <property type="entry name" value="SET_dom"/>
</dbReference>
<dbReference type="Gene3D" id="2.170.270.10">
    <property type="entry name" value="SET domain"/>
    <property type="match status" value="1"/>
</dbReference>
<dbReference type="Pfam" id="PF00856">
    <property type="entry name" value="SET"/>
    <property type="match status" value="1"/>
</dbReference>
<evidence type="ECO:0000259" key="1">
    <source>
        <dbReference type="PROSITE" id="PS50280"/>
    </source>
</evidence>
<comment type="caution">
    <text evidence="2">The sequence shown here is derived from an EMBL/GenBank/DDBJ whole genome shotgun (WGS) entry which is preliminary data.</text>
</comment>
<organism evidence="2 3">
    <name type="scientific">Mesorhizobium argentiipisi</name>
    <dbReference type="NCBI Taxonomy" id="3015175"/>
    <lineage>
        <taxon>Bacteria</taxon>
        <taxon>Pseudomonadati</taxon>
        <taxon>Pseudomonadota</taxon>
        <taxon>Alphaproteobacteria</taxon>
        <taxon>Hyphomicrobiales</taxon>
        <taxon>Phyllobacteriaceae</taxon>
        <taxon>Mesorhizobium</taxon>
    </lineage>
</organism>
<name>A0ABU8K8A7_9HYPH</name>
<keyword evidence="3" id="KW-1185">Reference proteome</keyword>
<dbReference type="SMART" id="SM00317">
    <property type="entry name" value="SET"/>
    <property type="match status" value="1"/>
</dbReference>
<feature type="domain" description="SET" evidence="1">
    <location>
        <begin position="10"/>
        <end position="126"/>
    </location>
</feature>
<dbReference type="SUPFAM" id="SSF82199">
    <property type="entry name" value="SET domain"/>
    <property type="match status" value="1"/>
</dbReference>
<proteinExistence type="predicted"/>
<accession>A0ABU8K8A7</accession>
<reference evidence="2 3" key="1">
    <citation type="submission" date="2022-12" db="EMBL/GenBank/DDBJ databases">
        <authorList>
            <person name="Muema E."/>
        </authorList>
    </citation>
    <scope>NUCLEOTIDE SEQUENCE [LARGE SCALE GENOMIC DNA]</scope>
    <source>
        <strain evidence="3">1330</strain>
    </source>
</reference>